<dbReference type="GO" id="GO:0016363">
    <property type="term" value="C:nuclear matrix"/>
    <property type="evidence" value="ECO:0007669"/>
    <property type="project" value="TreeGrafter"/>
</dbReference>
<dbReference type="PANTHER" id="PTHR15952">
    <property type="entry name" value="EXPORTIN-T/LOS1"/>
    <property type="match status" value="1"/>
</dbReference>
<evidence type="ECO:0000313" key="13">
    <source>
        <dbReference type="Proteomes" id="UP001318040"/>
    </source>
</evidence>
<evidence type="ECO:0000256" key="10">
    <source>
        <dbReference type="RuleBase" id="RU366037"/>
    </source>
</evidence>
<dbReference type="RefSeq" id="XP_032825648.1">
    <property type="nucleotide sequence ID" value="XM_032969757.1"/>
</dbReference>
<feature type="domain" description="Exportin-1/Importin-beta-like" evidence="11">
    <location>
        <begin position="104"/>
        <end position="252"/>
    </location>
</feature>
<evidence type="ECO:0000259" key="12">
    <source>
        <dbReference type="Pfam" id="PF19282"/>
    </source>
</evidence>
<dbReference type="Pfam" id="PF08389">
    <property type="entry name" value="Xpo1"/>
    <property type="match status" value="1"/>
</dbReference>
<keyword evidence="13" id="KW-1185">Reference proteome</keyword>
<comment type="subcellular location">
    <subcellularLocation>
        <location evidence="1 10">Cytoplasm</location>
    </subcellularLocation>
    <subcellularLocation>
        <location evidence="10">Nucleus</location>
    </subcellularLocation>
    <text evidence="10">Shuttles between the nucleus and the cytoplasm.</text>
</comment>
<dbReference type="InterPro" id="IPR045546">
    <property type="entry name" value="Exportin-T_C"/>
</dbReference>
<dbReference type="GeneID" id="116951259"/>
<evidence type="ECO:0000256" key="5">
    <source>
        <dbReference type="ARBA" id="ARBA00022555"/>
    </source>
</evidence>
<evidence type="ECO:0000256" key="8">
    <source>
        <dbReference type="ARBA" id="ARBA00029784"/>
    </source>
</evidence>
<evidence type="ECO:0000256" key="4">
    <source>
        <dbReference type="ARBA" id="ARBA00022490"/>
    </source>
</evidence>
<dbReference type="GO" id="GO:0005737">
    <property type="term" value="C:cytoplasm"/>
    <property type="evidence" value="ECO:0007669"/>
    <property type="project" value="UniProtKB-SubCell"/>
</dbReference>
<comment type="similarity">
    <text evidence="10">Belongs to the exportin family.</text>
</comment>
<proteinExistence type="inferred from homology"/>
<reference evidence="14 15" key="1">
    <citation type="submission" date="2025-04" db="UniProtKB">
        <authorList>
            <consortium name="RefSeq"/>
        </authorList>
    </citation>
    <scope>IDENTIFICATION</scope>
    <source>
        <tissue evidence="14 15">Sperm</tissue>
    </source>
</reference>
<evidence type="ECO:0000256" key="1">
    <source>
        <dbReference type="ARBA" id="ARBA00004496"/>
    </source>
</evidence>
<dbReference type="Proteomes" id="UP001318040">
    <property type="component" value="Chromosome 42"/>
</dbReference>
<evidence type="ECO:0000313" key="14">
    <source>
        <dbReference type="RefSeq" id="XP_032825648.1"/>
    </source>
</evidence>
<evidence type="ECO:0000256" key="7">
    <source>
        <dbReference type="ARBA" id="ARBA00023242"/>
    </source>
</evidence>
<keyword evidence="3 10" id="KW-0813">Transport</keyword>
<dbReference type="AlphaFoldDB" id="A0AAJ7TZP7"/>
<dbReference type="GO" id="GO:0005643">
    <property type="term" value="C:nuclear pore"/>
    <property type="evidence" value="ECO:0007669"/>
    <property type="project" value="TreeGrafter"/>
</dbReference>
<dbReference type="FunFam" id="1.25.10.10:FF:000105">
    <property type="entry name" value="Exportin for tRNA"/>
    <property type="match status" value="1"/>
</dbReference>
<evidence type="ECO:0000259" key="11">
    <source>
        <dbReference type="Pfam" id="PF08389"/>
    </source>
</evidence>
<evidence type="ECO:0000256" key="9">
    <source>
        <dbReference type="ARBA" id="ARBA00032199"/>
    </source>
</evidence>
<dbReference type="InterPro" id="IPR011989">
    <property type="entry name" value="ARM-like"/>
</dbReference>
<dbReference type="GO" id="GO:0031267">
    <property type="term" value="F:small GTPase binding"/>
    <property type="evidence" value="ECO:0007669"/>
    <property type="project" value="InterPro"/>
</dbReference>
<accession>A0AAJ7TZP7</accession>
<dbReference type="SUPFAM" id="SSF48371">
    <property type="entry name" value="ARM repeat"/>
    <property type="match status" value="1"/>
</dbReference>
<keyword evidence="4 10" id="KW-0963">Cytoplasm</keyword>
<dbReference type="Pfam" id="PF19282">
    <property type="entry name" value="Exportin-T"/>
    <property type="match status" value="1"/>
</dbReference>
<evidence type="ECO:0000256" key="6">
    <source>
        <dbReference type="ARBA" id="ARBA00022884"/>
    </source>
</evidence>
<dbReference type="Gene3D" id="1.25.10.10">
    <property type="entry name" value="Leucine-rich Repeat Variant"/>
    <property type="match status" value="1"/>
</dbReference>
<name>A0AAJ7TZP7_PETMA</name>
<dbReference type="GO" id="GO:0071528">
    <property type="term" value="P:tRNA re-export from nucleus"/>
    <property type="evidence" value="ECO:0007669"/>
    <property type="project" value="UniProtKB-UniRule"/>
</dbReference>
<dbReference type="CTD" id="11260"/>
<keyword evidence="5 10" id="KW-0820">tRNA-binding</keyword>
<keyword evidence="6 10" id="KW-0694">RNA-binding</keyword>
<dbReference type="InterPro" id="IPR016024">
    <property type="entry name" value="ARM-type_fold"/>
</dbReference>
<evidence type="ECO:0000313" key="15">
    <source>
        <dbReference type="RefSeq" id="XP_032825649.1"/>
    </source>
</evidence>
<sequence length="967" mass="108720">MGSVAMDELALRGLGPVADSCAQHRALAYFEQLKASEDGWQLCADALIRGFYSDDHIKFFCFQVLEHHIKHRYPVLLCAQRQLIRDTMMTWLQTQTVRETPEKPFVRNKAAQIFSLLFISEYPTTWPKFFFDVLSVVGSAPGGVDLYLRILVAIDVEVVDREILHTPEEARRNILIKDHMREHCVPDLVESWYQILHTYQCSNAELTCLCLDVIGAYVSWIDINLIANDRFVGLLLSHLSVDMLRESACDCLFEIVGKGMDPVDKTKLVELLSQVLQAAGFFNLKQDDDVDFLARFSKLLNGMGQSLLQSAGKLAKSGDVANSERALSGAESKVPVVLELLAHEDDDISLNVTTFCYDYLHAVKQLPSLSDQQRANVEAILMAIIKKLAYDEEFNFENEGEEEAMFMEYRKQLKLLLDKLAQVAPELLVITAHRVVTATLQNWKEAKFLEVEVALRLLYMLGEAIPVSQGVHFSGDPAKASAMQEMMRIMVTSGVSHYAHPAVTLQFFETVVRYDKFFSLEPQHIPEVLMAFLDGRGLRHGSLKVRSRCSYLLSRFVKVLSKQIFPFMEEILTRVQDLLTLTPRENGLHGLLSSEDQLFIYEMAGALIVSSETSAERKALLMGNLLLPLTQAFPGLLAKLLHEPDQERQAAIADCLSHAVGFVSRTSKAFSSKQTVRQCGCADVYLQCLRLFLPALGCPVQREALRGAVRTYLHRMVVCLEEEVLPFLPEALQASLRDCEPRDIQELIPLLNQVIGKFKAQIVPFLQQVFVPLVTTVFEVLARPAEENDQSAALDRQALRRNYFQFIYCIVSSGVADVISSQGSAQMEQVLVTVIQGAVEFPDPVAQKICFNILSKLVELWGGKDGLPGFGDFMYKSIVPACFMAPLKPTFDLMDAQTILALAECASTLKIILQKRGPELTHFLQHEYLPTLSMAPEVTEEFCQALEQADLKVFKNYLKAFFQRAKS</sequence>
<dbReference type="GO" id="GO:0000049">
    <property type="term" value="F:tRNA binding"/>
    <property type="evidence" value="ECO:0007669"/>
    <property type="project" value="UniProtKB-UniRule"/>
</dbReference>
<comment type="function">
    <text evidence="10">tRNA nucleus export receptor which facilitates tRNA translocation across the nuclear pore complex.</text>
</comment>
<protein>
    <recommendedName>
        <fullName evidence="2 10">Exportin-T</fullName>
    </recommendedName>
    <alternativeName>
        <fullName evidence="8 10">Exportin(tRNA)</fullName>
    </alternativeName>
    <alternativeName>
        <fullName evidence="9 10">tRNA exportin</fullName>
    </alternativeName>
</protein>
<dbReference type="PANTHER" id="PTHR15952:SF11">
    <property type="entry name" value="EXPORTIN-T"/>
    <property type="match status" value="1"/>
</dbReference>
<evidence type="ECO:0000256" key="3">
    <source>
        <dbReference type="ARBA" id="ARBA00022448"/>
    </source>
</evidence>
<keyword evidence="7 10" id="KW-0539">Nucleus</keyword>
<dbReference type="InterPro" id="IPR040017">
    <property type="entry name" value="XPOT"/>
</dbReference>
<feature type="domain" description="Exportin-T C-terminal" evidence="12">
    <location>
        <begin position="327"/>
        <end position="965"/>
    </location>
</feature>
<dbReference type="InterPro" id="IPR013598">
    <property type="entry name" value="Exportin-1/Importin-b-like"/>
</dbReference>
<dbReference type="KEGG" id="pmrn:116951259"/>
<evidence type="ECO:0000256" key="2">
    <source>
        <dbReference type="ARBA" id="ARBA00018928"/>
    </source>
</evidence>
<gene>
    <name evidence="14 15" type="primary">XPOT</name>
</gene>
<dbReference type="RefSeq" id="XP_032825649.1">
    <property type="nucleotide sequence ID" value="XM_032969758.1"/>
</dbReference>
<organism evidence="13 14">
    <name type="scientific">Petromyzon marinus</name>
    <name type="common">Sea lamprey</name>
    <dbReference type="NCBI Taxonomy" id="7757"/>
    <lineage>
        <taxon>Eukaryota</taxon>
        <taxon>Metazoa</taxon>
        <taxon>Chordata</taxon>
        <taxon>Craniata</taxon>
        <taxon>Vertebrata</taxon>
        <taxon>Cyclostomata</taxon>
        <taxon>Hyperoartia</taxon>
        <taxon>Petromyzontiformes</taxon>
        <taxon>Petromyzontidae</taxon>
        <taxon>Petromyzon</taxon>
    </lineage>
</organism>